<sequence>MAPVNFFVGAALVALLALAIATVALGVLATLRMPRPEDRDEQH</sequence>
<keyword evidence="1" id="KW-0472">Membrane</keyword>
<organism evidence="2">
    <name type="scientific">Streptomyces sp. Y1</name>
    <dbReference type="NCBI Taxonomy" id="3238634"/>
    <lineage>
        <taxon>Bacteria</taxon>
        <taxon>Bacillati</taxon>
        <taxon>Actinomycetota</taxon>
        <taxon>Actinomycetes</taxon>
        <taxon>Kitasatosporales</taxon>
        <taxon>Streptomycetaceae</taxon>
        <taxon>Streptomyces</taxon>
    </lineage>
</organism>
<feature type="transmembrane region" description="Helical" evidence="1">
    <location>
        <begin position="6"/>
        <end position="31"/>
    </location>
</feature>
<evidence type="ECO:0000256" key="1">
    <source>
        <dbReference type="SAM" id="Phobius"/>
    </source>
</evidence>
<evidence type="ECO:0000313" key="2">
    <source>
        <dbReference type="EMBL" id="XDQ80652.1"/>
    </source>
</evidence>
<name>A0AB39TNA6_9ACTN</name>
<dbReference type="EMBL" id="CP163445">
    <property type="protein sequence ID" value="XDQ80652.1"/>
    <property type="molecule type" value="Genomic_DNA"/>
</dbReference>
<dbReference type="AlphaFoldDB" id="A0AB39TNA6"/>
<proteinExistence type="predicted"/>
<keyword evidence="1" id="KW-1133">Transmembrane helix</keyword>
<accession>A0AB39TNA6</accession>
<reference evidence="2" key="1">
    <citation type="submission" date="2024-07" db="EMBL/GenBank/DDBJ databases">
        <authorList>
            <person name="Yu S.T."/>
        </authorList>
    </citation>
    <scope>NUCLEOTIDE SEQUENCE</scope>
    <source>
        <strain evidence="2">Y1</strain>
    </source>
</reference>
<keyword evidence="1" id="KW-0812">Transmembrane</keyword>
<protein>
    <submittedName>
        <fullName evidence="2">Uncharacterized protein</fullName>
    </submittedName>
</protein>
<dbReference type="RefSeq" id="WP_279616818.1">
    <property type="nucleotide sequence ID" value="NZ_CP163445.1"/>
</dbReference>
<gene>
    <name evidence="2" type="ORF">AB2U05_20355</name>
</gene>